<gene>
    <name evidence="1" type="ORF">ADIARSV_0952</name>
</gene>
<proteinExistence type="predicted"/>
<comment type="caution">
    <text evidence="1">The sequence shown here is derived from an EMBL/GenBank/DDBJ whole genome shotgun (WGS) entry which is preliminary data.</text>
</comment>
<dbReference type="Proteomes" id="UP000014174">
    <property type="component" value="Unassembled WGS sequence"/>
</dbReference>
<organism evidence="1 2">
    <name type="scientific">Arcticibacter svalbardensis MN12-7</name>
    <dbReference type="NCBI Taxonomy" id="1150600"/>
    <lineage>
        <taxon>Bacteria</taxon>
        <taxon>Pseudomonadati</taxon>
        <taxon>Bacteroidota</taxon>
        <taxon>Sphingobacteriia</taxon>
        <taxon>Sphingobacteriales</taxon>
        <taxon>Sphingobacteriaceae</taxon>
        <taxon>Arcticibacter</taxon>
    </lineage>
</organism>
<accession>R9GW09</accession>
<name>R9GW09_9SPHI</name>
<dbReference type="STRING" id="1150600.ADIARSV_0952"/>
<keyword evidence="2" id="KW-1185">Reference proteome</keyword>
<dbReference type="AlphaFoldDB" id="R9GW09"/>
<protein>
    <submittedName>
        <fullName evidence="1">Uncharacterized protein</fullName>
    </submittedName>
</protein>
<evidence type="ECO:0000313" key="2">
    <source>
        <dbReference type="Proteomes" id="UP000014174"/>
    </source>
</evidence>
<sequence>MVGEFCARAKASLNSFFVHGILIYMFPANWLKQELAPFPQLEGCQRVVEPDLSPLLYKSKPF</sequence>
<dbReference type="EMBL" id="AQPN01000040">
    <property type="protein sequence ID" value="EOR95858.1"/>
    <property type="molecule type" value="Genomic_DNA"/>
</dbReference>
<reference evidence="1 2" key="1">
    <citation type="journal article" date="2013" name="Genome Announc.">
        <title>Draft Genome Sequence of Arcticibacter svalbardensis Strain MN12-7T, a Member of the Family Sphingobacteriaceae Isolated from an Arctic Soil Sample.</title>
        <authorList>
            <person name="Shivaji S."/>
            <person name="Ara S."/>
            <person name="Prasad S."/>
            <person name="Manasa B.P."/>
            <person name="Begum Z."/>
            <person name="Singh A."/>
            <person name="Kumar Pinnaka A."/>
        </authorList>
    </citation>
    <scope>NUCLEOTIDE SEQUENCE [LARGE SCALE GENOMIC DNA]</scope>
    <source>
        <strain evidence="1 2">MN12-7</strain>
    </source>
</reference>
<evidence type="ECO:0000313" key="1">
    <source>
        <dbReference type="EMBL" id="EOR95858.1"/>
    </source>
</evidence>